<feature type="active site" description="Proton donor/acceptor" evidence="1">
    <location>
        <position position="77"/>
    </location>
</feature>
<dbReference type="CDD" id="cd07067">
    <property type="entry name" value="HP_PGM_like"/>
    <property type="match status" value="1"/>
</dbReference>
<dbReference type="Gene3D" id="3.40.50.1240">
    <property type="entry name" value="Phosphoglycerate mutase-like"/>
    <property type="match status" value="1"/>
</dbReference>
<comment type="caution">
    <text evidence="3">The sequence shown here is derived from an EMBL/GenBank/DDBJ whole genome shotgun (WGS) entry which is preliminary data.</text>
</comment>
<feature type="active site" description="Tele-phosphohistidine intermediate" evidence="1">
    <location>
        <position position="8"/>
    </location>
</feature>
<dbReference type="SMART" id="SM00855">
    <property type="entry name" value="PGAM"/>
    <property type="match status" value="1"/>
</dbReference>
<organism evidence="3 4">
    <name type="scientific">Minwuia thermotolerans</name>
    <dbReference type="NCBI Taxonomy" id="2056226"/>
    <lineage>
        <taxon>Bacteria</taxon>
        <taxon>Pseudomonadati</taxon>
        <taxon>Pseudomonadota</taxon>
        <taxon>Alphaproteobacteria</taxon>
        <taxon>Minwuiales</taxon>
        <taxon>Minwuiaceae</taxon>
        <taxon>Minwuia</taxon>
    </lineage>
</organism>
<protein>
    <submittedName>
        <fullName evidence="3">Histidine phosphatase family protein</fullName>
    </submittedName>
</protein>
<evidence type="ECO:0000313" key="3">
    <source>
        <dbReference type="EMBL" id="PJK31060.1"/>
    </source>
</evidence>
<dbReference type="PANTHER" id="PTHR48100:SF59">
    <property type="entry name" value="ADENOSYLCOBALAMIN_ALPHA-RIBAZOLE PHOSPHATASE"/>
    <property type="match status" value="1"/>
</dbReference>
<dbReference type="InterPro" id="IPR050275">
    <property type="entry name" value="PGM_Phosphatase"/>
</dbReference>
<gene>
    <name evidence="3" type="ORF">CVT23_04150</name>
</gene>
<feature type="binding site" evidence="2">
    <location>
        <begin position="7"/>
        <end position="14"/>
    </location>
    <ligand>
        <name>substrate</name>
    </ligand>
</feature>
<dbReference type="RefSeq" id="WP_109792471.1">
    <property type="nucleotide sequence ID" value="NZ_PHIG01000011.1"/>
</dbReference>
<dbReference type="SUPFAM" id="SSF53254">
    <property type="entry name" value="Phosphoglycerate mutase-like"/>
    <property type="match status" value="1"/>
</dbReference>
<dbReference type="OrthoDB" id="9781415at2"/>
<dbReference type="PANTHER" id="PTHR48100">
    <property type="entry name" value="BROAD-SPECIFICITY PHOSPHATASE YOR283W-RELATED"/>
    <property type="match status" value="1"/>
</dbReference>
<name>A0A2M9G5S9_9PROT</name>
<accession>A0A2M9G5S9</accession>
<dbReference type="GO" id="GO:0005737">
    <property type="term" value="C:cytoplasm"/>
    <property type="evidence" value="ECO:0007669"/>
    <property type="project" value="TreeGrafter"/>
</dbReference>
<evidence type="ECO:0000313" key="4">
    <source>
        <dbReference type="Proteomes" id="UP000229498"/>
    </source>
</evidence>
<proteinExistence type="predicted"/>
<keyword evidence="4" id="KW-1185">Reference proteome</keyword>
<dbReference type="InterPro" id="IPR013078">
    <property type="entry name" value="His_Pase_superF_clade-1"/>
</dbReference>
<dbReference type="AlphaFoldDB" id="A0A2M9G5S9"/>
<dbReference type="Proteomes" id="UP000229498">
    <property type="component" value="Unassembled WGS sequence"/>
</dbReference>
<dbReference type="InterPro" id="IPR029033">
    <property type="entry name" value="His_PPase_superfam"/>
</dbReference>
<feature type="binding site" evidence="2">
    <location>
        <position position="56"/>
    </location>
    <ligand>
        <name>substrate</name>
    </ligand>
</feature>
<dbReference type="EMBL" id="PHIG01000011">
    <property type="protein sequence ID" value="PJK31060.1"/>
    <property type="molecule type" value="Genomic_DNA"/>
</dbReference>
<dbReference type="GO" id="GO:0016791">
    <property type="term" value="F:phosphatase activity"/>
    <property type="evidence" value="ECO:0007669"/>
    <property type="project" value="TreeGrafter"/>
</dbReference>
<evidence type="ECO:0000256" key="2">
    <source>
        <dbReference type="PIRSR" id="PIRSR613078-2"/>
    </source>
</evidence>
<dbReference type="Pfam" id="PF00300">
    <property type="entry name" value="His_Phos_1"/>
    <property type="match status" value="1"/>
</dbReference>
<reference evidence="3 4" key="1">
    <citation type="submission" date="2017-11" db="EMBL/GenBank/DDBJ databases">
        <title>Draft genome sequence of Rhizobiales bacterium SY3-13.</title>
        <authorList>
            <person name="Sun C."/>
        </authorList>
    </citation>
    <scope>NUCLEOTIDE SEQUENCE [LARGE SCALE GENOMIC DNA]</scope>
    <source>
        <strain evidence="3 4">SY3-13</strain>
    </source>
</reference>
<sequence length="191" mass="21083">MRILMIRHGRTDWNAGRRIQGRTDVPLSAEGRLEQRGHTLPADFAGAPAFVSPLGRARRTAELLGLDRARIEPRLTEMDFGEWEGRTHAELRADDPAGLAALEARGLDMRPPGGETPREVGERLLGFLAELDTDRAILVTHKGVMRAALARAWGWDMTADPPEKIDWSAGQVLDFAAGALRPVTINLPLRR</sequence>
<evidence type="ECO:0000256" key="1">
    <source>
        <dbReference type="PIRSR" id="PIRSR613078-1"/>
    </source>
</evidence>